<evidence type="ECO:0000313" key="17">
    <source>
        <dbReference type="EMBL" id="KAJ6215595.1"/>
    </source>
</evidence>
<feature type="repeat" description="ANK" evidence="11">
    <location>
        <begin position="343"/>
        <end position="375"/>
    </location>
</feature>
<dbReference type="InterPro" id="IPR013083">
    <property type="entry name" value="Znf_RING/FYVE/PHD"/>
</dbReference>
<comment type="subcellular location">
    <subcellularLocation>
        <location evidence="1">Target cell membrane</location>
    </subcellularLocation>
</comment>
<keyword evidence="3" id="KW-1052">Target cell membrane</keyword>
<dbReference type="GO" id="GO:0044231">
    <property type="term" value="C:host cell presynaptic membrane"/>
    <property type="evidence" value="ECO:0007669"/>
    <property type="project" value="UniProtKB-KW"/>
</dbReference>
<dbReference type="InterPro" id="IPR017455">
    <property type="entry name" value="Znf_FYVE-rel"/>
</dbReference>
<keyword evidence="9 11" id="KW-0040">ANK repeat</keyword>
<dbReference type="SUPFAM" id="SSF57903">
    <property type="entry name" value="FYVE/PHD zinc finger"/>
    <property type="match status" value="1"/>
</dbReference>
<dbReference type="PROSITE" id="PS50097">
    <property type="entry name" value="BTB"/>
    <property type="match status" value="1"/>
</dbReference>
<feature type="coiled-coil region" evidence="13">
    <location>
        <begin position="67"/>
        <end position="101"/>
    </location>
</feature>
<evidence type="ECO:0000256" key="10">
    <source>
        <dbReference type="ARBA" id="ARBA00023298"/>
    </source>
</evidence>
<dbReference type="Pfam" id="PF01363">
    <property type="entry name" value="FYVE"/>
    <property type="match status" value="1"/>
</dbReference>
<proteinExistence type="predicted"/>
<evidence type="ECO:0000256" key="2">
    <source>
        <dbReference type="ARBA" id="ARBA00022483"/>
    </source>
</evidence>
<dbReference type="SUPFAM" id="SSF48403">
    <property type="entry name" value="Ankyrin repeat"/>
    <property type="match status" value="3"/>
</dbReference>
<feature type="repeat" description="ANK" evidence="11">
    <location>
        <begin position="897"/>
        <end position="929"/>
    </location>
</feature>
<organism evidence="17 18">
    <name type="scientific">Blomia tropicalis</name>
    <name type="common">Mite</name>
    <dbReference type="NCBI Taxonomy" id="40697"/>
    <lineage>
        <taxon>Eukaryota</taxon>
        <taxon>Metazoa</taxon>
        <taxon>Ecdysozoa</taxon>
        <taxon>Arthropoda</taxon>
        <taxon>Chelicerata</taxon>
        <taxon>Arachnida</taxon>
        <taxon>Acari</taxon>
        <taxon>Acariformes</taxon>
        <taxon>Sarcoptiformes</taxon>
        <taxon>Astigmata</taxon>
        <taxon>Glycyphagoidea</taxon>
        <taxon>Echimyopodidae</taxon>
        <taxon>Blomia</taxon>
    </lineage>
</organism>
<dbReference type="InterPro" id="IPR000210">
    <property type="entry name" value="BTB/POZ_dom"/>
</dbReference>
<dbReference type="Gene3D" id="3.30.40.10">
    <property type="entry name" value="Zinc/RING finger domain, C3HC4 (zinc finger)"/>
    <property type="match status" value="1"/>
</dbReference>
<feature type="repeat" description="ANK" evidence="11">
    <location>
        <begin position="707"/>
        <end position="739"/>
    </location>
</feature>
<feature type="repeat" description="ANK" evidence="11">
    <location>
        <begin position="1066"/>
        <end position="1098"/>
    </location>
</feature>
<accession>A0A9Q0LXU4</accession>
<keyword evidence="10" id="KW-0472">Membrane</keyword>
<feature type="domain" description="BTB" evidence="15">
    <location>
        <begin position="153"/>
        <end position="217"/>
    </location>
</feature>
<protein>
    <submittedName>
        <fullName evidence="17">Uncharacterized protein</fullName>
    </submittedName>
</protein>
<dbReference type="Gene3D" id="3.30.710.10">
    <property type="entry name" value="Potassium Channel Kv1.1, Chain A"/>
    <property type="match status" value="1"/>
</dbReference>
<keyword evidence="4" id="KW-0479">Metal-binding</keyword>
<keyword evidence="13" id="KW-0175">Coiled coil</keyword>
<keyword evidence="2" id="KW-0268">Exocytosis</keyword>
<dbReference type="SUPFAM" id="SSF54695">
    <property type="entry name" value="POZ domain"/>
    <property type="match status" value="1"/>
</dbReference>
<evidence type="ECO:0000256" key="3">
    <source>
        <dbReference type="ARBA" id="ARBA00022537"/>
    </source>
</evidence>
<evidence type="ECO:0000256" key="14">
    <source>
        <dbReference type="SAM" id="MobiDB-lite"/>
    </source>
</evidence>
<dbReference type="InterPro" id="IPR011011">
    <property type="entry name" value="Znf_FYVE_PHD"/>
</dbReference>
<feature type="domain" description="FYVE-type" evidence="16">
    <location>
        <begin position="1233"/>
        <end position="1297"/>
    </location>
</feature>
<dbReference type="InterPro" id="IPR011333">
    <property type="entry name" value="SKP1/BTB/POZ_sf"/>
</dbReference>
<keyword evidence="18" id="KW-1185">Reference proteome</keyword>
<dbReference type="GO" id="GO:0008270">
    <property type="term" value="F:zinc ion binding"/>
    <property type="evidence" value="ECO:0007669"/>
    <property type="project" value="UniProtKB-KW"/>
</dbReference>
<dbReference type="SMART" id="SM00248">
    <property type="entry name" value="ANK"/>
    <property type="match status" value="22"/>
</dbReference>
<feature type="repeat" description="ANK" evidence="11">
    <location>
        <begin position="740"/>
        <end position="772"/>
    </location>
</feature>
<evidence type="ECO:0000259" key="15">
    <source>
        <dbReference type="PROSITE" id="PS50097"/>
    </source>
</evidence>
<dbReference type="PROSITE" id="PS50297">
    <property type="entry name" value="ANK_REP_REGION"/>
    <property type="match status" value="7"/>
</dbReference>
<dbReference type="PROSITE" id="PS50178">
    <property type="entry name" value="ZF_FYVE"/>
    <property type="match status" value="1"/>
</dbReference>
<dbReference type="Pfam" id="PF00651">
    <property type="entry name" value="BTB"/>
    <property type="match status" value="1"/>
</dbReference>
<dbReference type="SMART" id="SM00064">
    <property type="entry name" value="FYVE"/>
    <property type="match status" value="1"/>
</dbReference>
<dbReference type="PANTHER" id="PTHR24126">
    <property type="entry name" value="ANKYRIN REPEAT, PH AND SEC7 DOMAIN CONTAINING PROTEIN SECG-RELATED"/>
    <property type="match status" value="1"/>
</dbReference>
<feature type="repeat" description="ANK" evidence="11">
    <location>
        <begin position="552"/>
        <end position="584"/>
    </location>
</feature>
<evidence type="ECO:0000256" key="6">
    <source>
        <dbReference type="ARBA" id="ARBA00022771"/>
    </source>
</evidence>
<evidence type="ECO:0000256" key="5">
    <source>
        <dbReference type="ARBA" id="ARBA00022737"/>
    </source>
</evidence>
<evidence type="ECO:0000259" key="16">
    <source>
        <dbReference type="PROSITE" id="PS50178"/>
    </source>
</evidence>
<dbReference type="OMA" id="WGLEQVV"/>
<evidence type="ECO:0000256" key="11">
    <source>
        <dbReference type="PROSITE-ProRule" id="PRU00023"/>
    </source>
</evidence>
<evidence type="ECO:0000256" key="8">
    <source>
        <dbReference type="ARBA" id="ARBA00023028"/>
    </source>
</evidence>
<evidence type="ECO:0000313" key="18">
    <source>
        <dbReference type="Proteomes" id="UP001142055"/>
    </source>
</evidence>
<dbReference type="InterPro" id="IPR036770">
    <property type="entry name" value="Ankyrin_rpt-contain_sf"/>
</dbReference>
<keyword evidence="5" id="KW-0677">Repeat</keyword>
<evidence type="ECO:0000256" key="12">
    <source>
        <dbReference type="PROSITE-ProRule" id="PRU00091"/>
    </source>
</evidence>
<feature type="compositionally biased region" description="Polar residues" evidence="14">
    <location>
        <begin position="1"/>
        <end position="13"/>
    </location>
</feature>
<comment type="caution">
    <text evidence="17">The sequence shown here is derived from an EMBL/GenBank/DDBJ whole genome shotgun (WGS) entry which is preliminary data.</text>
</comment>
<keyword evidence="10" id="KW-1053">Target membrane</keyword>
<feature type="repeat" description="ANK" evidence="11">
    <location>
        <begin position="585"/>
        <end position="617"/>
    </location>
</feature>
<feature type="repeat" description="ANK" evidence="11">
    <location>
        <begin position="998"/>
        <end position="1030"/>
    </location>
</feature>
<dbReference type="GO" id="GO:0006887">
    <property type="term" value="P:exocytosis"/>
    <property type="evidence" value="ECO:0007669"/>
    <property type="project" value="UniProtKB-KW"/>
</dbReference>
<dbReference type="Pfam" id="PF12796">
    <property type="entry name" value="Ank_2"/>
    <property type="match status" value="4"/>
</dbReference>
<reference evidence="17" key="1">
    <citation type="submission" date="2022-12" db="EMBL/GenBank/DDBJ databases">
        <title>Genome assemblies of Blomia tropicalis.</title>
        <authorList>
            <person name="Cui Y."/>
        </authorList>
    </citation>
    <scope>NUCLEOTIDE SEQUENCE</scope>
    <source>
        <tissue evidence="17">Adult mites</tissue>
    </source>
</reference>
<dbReference type="InterPro" id="IPR002110">
    <property type="entry name" value="Ankyrin_rpt"/>
</dbReference>
<dbReference type="PROSITE" id="PS50088">
    <property type="entry name" value="ANK_REPEAT"/>
    <property type="match status" value="11"/>
</dbReference>
<keyword evidence="8" id="KW-0638">Presynaptic neurotoxin</keyword>
<evidence type="ECO:0000256" key="9">
    <source>
        <dbReference type="ARBA" id="ARBA00023043"/>
    </source>
</evidence>
<dbReference type="Pfam" id="PF13637">
    <property type="entry name" value="Ank_4"/>
    <property type="match status" value="1"/>
</dbReference>
<feature type="repeat" description="ANK" evidence="11">
    <location>
        <begin position="773"/>
        <end position="805"/>
    </location>
</feature>
<evidence type="ECO:0000256" key="13">
    <source>
        <dbReference type="SAM" id="Coils"/>
    </source>
</evidence>
<gene>
    <name evidence="17" type="ORF">RDWZM_010095</name>
</gene>
<dbReference type="InterPro" id="IPR000306">
    <property type="entry name" value="Znf_FYVE"/>
</dbReference>
<evidence type="ECO:0000256" key="1">
    <source>
        <dbReference type="ARBA" id="ARBA00004175"/>
    </source>
</evidence>
<dbReference type="SMART" id="SM00225">
    <property type="entry name" value="BTB"/>
    <property type="match status" value="1"/>
</dbReference>
<feature type="repeat" description="ANK" evidence="11">
    <location>
        <begin position="1033"/>
        <end position="1065"/>
    </location>
</feature>
<sequence>MSINQQDSNKAAVNNNNNNNNLTHHRHISNSSLSSIASTVTLSSTSTVQQIEPQPNQYYSMMIRDDNEKLSKRLSLLRDEYVKLQTKYHELQSKYDRLASTGMSNVDSDTPNDLFDSNGTRNSNETNRKSSSVTFVNNILNFIGSLYDNESYSDLSAKLMDGNLIRLHKFVLRFRSNHWDQYGNLDNVDLIDLEQLSSTVGIPLFRWIYTGTIELNSKEEEFILEIVRYASRFNLKPLIEQCEEALIGFVRVDNCIYFNQTSEEHGLNRLAEYSAKLVTLYWDSLQASDFDKVSTEYLYRLFKEKSQYPLHKAIRIMNEDLIFLLLVDFNAQLVTKVNELDNLGTLPLDLALRSGSLRIAKTLLENHANANSIDNDGWPLLLRYLLDDRYEVVQFLIENGSNVFAVNTDGDCALHLAADKTVAVAEQLASFANDNNINDDNETIINDDQPNSHQEPTILDIVKLLIDSKLDTNIQNRFGDTALHRSIRMRNKPVFDCLLQQSSINIEVSNSHNETPFTLALDLLQHQHDNRYYAEQLLTKGVQLDRVVEPTNGDTLLHCAIRCHNEAAALFLVQAGSNVNSINLNGESILHLAAYSGFLNLVQILLQRNANCNMLTTKPIDIECQSSNEIMDENESEIDSNDPFAEPKSVENRSTGMIYNQTALHLAILGRHETIIKEIINYHDRASRMGHLNSALMTPNFDMKNSAHQTPLSLAIKLRLKDVAEMLILSGSNVDVRDERKNTLLHQAIMDGDEEMAHFLLQHGADTNIRTEGGETYLQYAVRYRLPTIVEELCTMGADVNVRSSINDDPVLWEALKLISSKDDHQCNDETIASILVRYNCDTDCHHRAGDGFDQTLLHRALDENNEPIAVFLIRAGCDIHCCRVPGPNGEGSDDCDRQTPLHMACSWGMAMVVETLLEHSVDPNMVDNEGKTPLMIAILNQHHTIIRMLIDYRLTDLYRSDNYGNTPFSLAIKLKSRSTAQSLVARDGLVGEQCDGMGRNFLHLALQRSDYDSVLFLLDNKIDISARVQDSIKKAPIHLAAETGSEIILRTLVLAGADVNDVTMQNQTALHLAAEHDNYLKIEILLDLNIRIDVRDSNGNTALHIACLRGHYESSRILLERKVYDLSIGNLRGQTALHCLANSTDKINAAAIFDHLVTIYSDLDLNVRDSDRNTALLVAYMNGNGRLCRSLVREGASLGMRNVNGISIFNHQMPTRQLLTSLLDSLTRSPEWNDGPECLECGIKFGMTNRRHHCRHCGRELCAKCSTKEMIIMKFQVETKKSVPSRVCELCYDVLTIGTFN</sequence>
<keyword evidence="8" id="KW-0800">Toxin</keyword>
<dbReference type="Gene3D" id="1.25.40.20">
    <property type="entry name" value="Ankyrin repeat-containing domain"/>
    <property type="match status" value="4"/>
</dbReference>
<dbReference type="PANTHER" id="PTHR24126:SF14">
    <property type="entry name" value="ANK_REP_REGION DOMAIN-CONTAINING PROTEIN"/>
    <property type="match status" value="1"/>
</dbReference>
<keyword evidence="6 12" id="KW-0863">Zinc-finger</keyword>
<keyword evidence="7" id="KW-0862">Zinc</keyword>
<evidence type="ECO:0000256" key="7">
    <source>
        <dbReference type="ARBA" id="ARBA00022833"/>
    </source>
</evidence>
<name>A0A9Q0LXU4_BLOTA</name>
<dbReference type="Proteomes" id="UP001142055">
    <property type="component" value="Chromosome 4"/>
</dbReference>
<dbReference type="EMBL" id="JAPWDV010000004">
    <property type="protein sequence ID" value="KAJ6215595.1"/>
    <property type="molecule type" value="Genomic_DNA"/>
</dbReference>
<feature type="region of interest" description="Disordered" evidence="14">
    <location>
        <begin position="1"/>
        <end position="26"/>
    </location>
</feature>
<keyword evidence="8" id="KW-0528">Neurotoxin</keyword>
<evidence type="ECO:0000256" key="4">
    <source>
        <dbReference type="ARBA" id="ARBA00022723"/>
    </source>
</evidence>
<feature type="repeat" description="ANK" evidence="11">
    <location>
        <begin position="1099"/>
        <end position="1122"/>
    </location>
</feature>
<feature type="region of interest" description="Disordered" evidence="14">
    <location>
        <begin position="102"/>
        <end position="128"/>
    </location>
</feature>
<dbReference type="GO" id="GO:0044218">
    <property type="term" value="C:other organism cell membrane"/>
    <property type="evidence" value="ECO:0007669"/>
    <property type="project" value="UniProtKB-KW"/>
</dbReference>